<dbReference type="NCBIfam" id="TIGR02281">
    <property type="entry name" value="clan_AA_DTGA"/>
    <property type="match status" value="1"/>
</dbReference>
<proteinExistence type="predicted"/>
<reference evidence="1 2" key="1">
    <citation type="journal article" date="2019" name="Int. J. Syst. Evol. Microbiol.">
        <title>The Global Catalogue of Microorganisms (GCM) 10K type strain sequencing project: providing services to taxonomists for standard genome sequencing and annotation.</title>
        <authorList>
            <consortium name="The Broad Institute Genomics Platform"/>
            <consortium name="The Broad Institute Genome Sequencing Center for Infectious Disease"/>
            <person name="Wu L."/>
            <person name="Ma J."/>
        </authorList>
    </citation>
    <scope>NUCLEOTIDE SEQUENCE [LARGE SCALE GENOMIC DNA]</scope>
    <source>
        <strain evidence="1 2">JCM 14162</strain>
    </source>
</reference>
<dbReference type="CDD" id="cd05483">
    <property type="entry name" value="retropepsin_like_bacteria"/>
    <property type="match status" value="1"/>
</dbReference>
<dbReference type="Pfam" id="PF13975">
    <property type="entry name" value="gag-asp_proteas"/>
    <property type="match status" value="1"/>
</dbReference>
<dbReference type="InterPro" id="IPR021109">
    <property type="entry name" value="Peptidase_aspartic_dom_sf"/>
</dbReference>
<sequence>MTASLENVAETIELAPAGKEKPAAKYLVNRSRDGLFYVDGQINDVPIKFAVDTGASVVVLNAADATRVGLTPKQTATHRIRTAGGYSDMRWSHADKLSVAGKKLGQIEIAVMEGGPKTSLLGLSALSRFETLTIKKDQLIIE</sequence>
<evidence type="ECO:0000313" key="1">
    <source>
        <dbReference type="EMBL" id="GAA0482143.1"/>
    </source>
</evidence>
<dbReference type="SUPFAM" id="SSF50630">
    <property type="entry name" value="Acid proteases"/>
    <property type="match status" value="1"/>
</dbReference>
<evidence type="ECO:0008006" key="3">
    <source>
        <dbReference type="Google" id="ProtNLM"/>
    </source>
</evidence>
<dbReference type="Gene3D" id="2.40.70.10">
    <property type="entry name" value="Acid Proteases"/>
    <property type="match status" value="1"/>
</dbReference>
<protein>
    <recommendedName>
        <fullName evidence="3">TIGR02281 family clan AA aspartic protease</fullName>
    </recommendedName>
</protein>
<accession>A0ABN1ARZ9</accession>
<dbReference type="InterPro" id="IPR034122">
    <property type="entry name" value="Retropepsin-like_bacterial"/>
</dbReference>
<dbReference type="InterPro" id="IPR011969">
    <property type="entry name" value="Clan_AA_Asp_peptidase_C"/>
</dbReference>
<dbReference type="InterPro" id="IPR001969">
    <property type="entry name" value="Aspartic_peptidase_AS"/>
</dbReference>
<keyword evidence="2" id="KW-1185">Reference proteome</keyword>
<dbReference type="PROSITE" id="PS00141">
    <property type="entry name" value="ASP_PROTEASE"/>
    <property type="match status" value="1"/>
</dbReference>
<dbReference type="Proteomes" id="UP001500713">
    <property type="component" value="Unassembled WGS sequence"/>
</dbReference>
<evidence type="ECO:0000313" key="2">
    <source>
        <dbReference type="Proteomes" id="UP001500713"/>
    </source>
</evidence>
<dbReference type="EMBL" id="BAAAEM010000003">
    <property type="protein sequence ID" value="GAA0482143.1"/>
    <property type="molecule type" value="Genomic_DNA"/>
</dbReference>
<name>A0ABN1ARZ9_9SPHN</name>
<gene>
    <name evidence="1" type="ORF">GCM10009096_25580</name>
</gene>
<organism evidence="1 2">
    <name type="scientific">Parasphingorhabdus litoris</name>
    <dbReference type="NCBI Taxonomy" id="394733"/>
    <lineage>
        <taxon>Bacteria</taxon>
        <taxon>Pseudomonadati</taxon>
        <taxon>Pseudomonadota</taxon>
        <taxon>Alphaproteobacteria</taxon>
        <taxon>Sphingomonadales</taxon>
        <taxon>Sphingomonadaceae</taxon>
        <taxon>Parasphingorhabdus</taxon>
    </lineage>
</organism>
<comment type="caution">
    <text evidence="1">The sequence shown here is derived from an EMBL/GenBank/DDBJ whole genome shotgun (WGS) entry which is preliminary data.</text>
</comment>